<dbReference type="PANTHER" id="PTHR34815:SF2">
    <property type="entry name" value="N-ACETYLTRANSFERASE DOMAIN-CONTAINING PROTEIN"/>
    <property type="match status" value="1"/>
</dbReference>
<dbReference type="PANTHER" id="PTHR34815">
    <property type="entry name" value="LYSINE ACETYLTRANSFERASE"/>
    <property type="match status" value="1"/>
</dbReference>
<evidence type="ECO:0000313" key="4">
    <source>
        <dbReference type="Proteomes" id="UP000018144"/>
    </source>
</evidence>
<dbReference type="OMA" id="TCWILVD"/>
<dbReference type="InterPro" id="IPR053013">
    <property type="entry name" value="LAT"/>
</dbReference>
<accession>U4LCD6</accession>
<feature type="domain" description="LYC1 C-terminal" evidence="2">
    <location>
        <begin position="171"/>
        <end position="401"/>
    </location>
</feature>
<dbReference type="SUPFAM" id="SSF55729">
    <property type="entry name" value="Acyl-CoA N-acyltransferases (Nat)"/>
    <property type="match status" value="1"/>
</dbReference>
<dbReference type="Pfam" id="PF22998">
    <property type="entry name" value="GNAT_LYC1-like"/>
    <property type="match status" value="1"/>
</dbReference>
<keyword evidence="4" id="KW-1185">Reference proteome</keyword>
<feature type="compositionally biased region" description="Low complexity" evidence="1">
    <location>
        <begin position="287"/>
        <end position="309"/>
    </location>
</feature>
<dbReference type="AlphaFoldDB" id="U4LCD6"/>
<feature type="region of interest" description="Disordered" evidence="1">
    <location>
        <begin position="283"/>
        <end position="324"/>
    </location>
</feature>
<dbReference type="EMBL" id="HF935354">
    <property type="protein sequence ID" value="CCX29754.1"/>
    <property type="molecule type" value="Genomic_DNA"/>
</dbReference>
<name>U4LCD6_PYROM</name>
<dbReference type="InterPro" id="IPR055100">
    <property type="entry name" value="GNAT_LYC1-like"/>
</dbReference>
<dbReference type="Proteomes" id="UP000018144">
    <property type="component" value="Unassembled WGS sequence"/>
</dbReference>
<gene>
    <name evidence="3" type="ORF">PCON_07080</name>
</gene>
<protein>
    <submittedName>
        <fullName evidence="3">Similar to Uncharacterized protein YGR111W acc. no. P53265</fullName>
    </submittedName>
</protein>
<dbReference type="eggNOG" id="ENOG502RZ3A">
    <property type="taxonomic scope" value="Eukaryota"/>
</dbReference>
<proteinExistence type="predicted"/>
<evidence type="ECO:0000313" key="3">
    <source>
        <dbReference type="EMBL" id="CCX29754.1"/>
    </source>
</evidence>
<reference evidence="3 4" key="1">
    <citation type="journal article" date="2013" name="PLoS Genet.">
        <title>The genome and development-dependent transcriptomes of Pyronema confluens: a window into fungal evolution.</title>
        <authorList>
            <person name="Traeger S."/>
            <person name="Altegoer F."/>
            <person name="Freitag M."/>
            <person name="Gabaldon T."/>
            <person name="Kempken F."/>
            <person name="Kumar A."/>
            <person name="Marcet-Houben M."/>
            <person name="Poggeler S."/>
            <person name="Stajich J.E."/>
            <person name="Nowrousian M."/>
        </authorList>
    </citation>
    <scope>NUCLEOTIDE SEQUENCE [LARGE SCALE GENOMIC DNA]</scope>
    <source>
        <strain evidence="4">CBS 100304</strain>
        <tissue evidence="3">Vegetative mycelium</tissue>
    </source>
</reference>
<dbReference type="STRING" id="1076935.U4LCD6"/>
<evidence type="ECO:0000256" key="1">
    <source>
        <dbReference type="SAM" id="MobiDB-lite"/>
    </source>
</evidence>
<feature type="compositionally biased region" description="Acidic residues" evidence="1">
    <location>
        <begin position="310"/>
        <end position="323"/>
    </location>
</feature>
<sequence>MTDSHLILRLATPTESRYIRDQNAASWAGDLPVETYHKREHVLASTALTRDGGIECWVLIDPSKPSEVLTSCETIKKPAYLSRPPDNGDKICNVVEVYAHGLGSVYTPECQRKKGYCQEMLRLIKEHMMKENPEGFNVLYSDIGKQFYAKHGWLPHRSSHLQFPSVGPVPESTMTGITPLVRASIPALCAQDIALVKSHLLTPPSHKKSRIAFIPDYNTMDWHWTREEFIAPVLRAHMNEAPEIKGAITKDGKRWVLWNRDFATKSSQLYIIRYVDLSKQPRESRESSALSQSPRSSLSSGSESSNSDNSDSESEQEDQEEQEQLSALLTAAAMEAKKWGLAKVTMWNPDKACVKAAQKAFGNEVKMVDREMDSIASVMMHKEGSDEESIEWVANEKYAWC</sequence>
<organism evidence="3 4">
    <name type="scientific">Pyronema omphalodes (strain CBS 100304)</name>
    <name type="common">Pyronema confluens</name>
    <dbReference type="NCBI Taxonomy" id="1076935"/>
    <lineage>
        <taxon>Eukaryota</taxon>
        <taxon>Fungi</taxon>
        <taxon>Dikarya</taxon>
        <taxon>Ascomycota</taxon>
        <taxon>Pezizomycotina</taxon>
        <taxon>Pezizomycetes</taxon>
        <taxon>Pezizales</taxon>
        <taxon>Pyronemataceae</taxon>
        <taxon>Pyronema</taxon>
    </lineage>
</organism>
<dbReference type="OrthoDB" id="2020070at2759"/>
<dbReference type="Gene3D" id="3.40.630.30">
    <property type="match status" value="1"/>
</dbReference>
<dbReference type="InterPro" id="IPR016181">
    <property type="entry name" value="Acyl_CoA_acyltransferase"/>
</dbReference>
<evidence type="ECO:0000259" key="2">
    <source>
        <dbReference type="Pfam" id="PF22998"/>
    </source>
</evidence>